<dbReference type="RefSeq" id="WP_215376656.1">
    <property type="nucleotide sequence ID" value="NZ_JAGTIS010000008.1"/>
</dbReference>
<feature type="domain" description="Arc-like DNA binding" evidence="1">
    <location>
        <begin position="2"/>
        <end position="47"/>
    </location>
</feature>
<accession>A0ABS5XMV1</accession>
<evidence type="ECO:0000313" key="3">
    <source>
        <dbReference type="Proteomes" id="UP001519667"/>
    </source>
</evidence>
<evidence type="ECO:0000259" key="1">
    <source>
        <dbReference type="Pfam" id="PF03869"/>
    </source>
</evidence>
<dbReference type="Pfam" id="PF03869">
    <property type="entry name" value="Arc"/>
    <property type="match status" value="1"/>
</dbReference>
<gene>
    <name evidence="2" type="ORF">J7302_15750</name>
</gene>
<evidence type="ECO:0000313" key="2">
    <source>
        <dbReference type="EMBL" id="MBT8767567.1"/>
    </source>
</evidence>
<dbReference type="SUPFAM" id="SSF47598">
    <property type="entry name" value="Ribbon-helix-helix"/>
    <property type="match status" value="1"/>
</dbReference>
<dbReference type="EMBL" id="JAGTIS010000008">
    <property type="protein sequence ID" value="MBT8767567.1"/>
    <property type="molecule type" value="Genomic_DNA"/>
</dbReference>
<dbReference type="InterPro" id="IPR010985">
    <property type="entry name" value="Ribbon_hlx_hlx"/>
</dbReference>
<dbReference type="GO" id="GO:0003677">
    <property type="term" value="F:DNA binding"/>
    <property type="evidence" value="ECO:0007669"/>
    <property type="project" value="UniProtKB-KW"/>
</dbReference>
<dbReference type="InterPro" id="IPR005569">
    <property type="entry name" value="Arc_DNA-bd_dom"/>
</dbReference>
<name>A0ABS5XMV1_9GAMM</name>
<reference evidence="2 3" key="1">
    <citation type="submission" date="2021-04" db="EMBL/GenBank/DDBJ databases">
        <title>Pseudomonas boanensis sp. nov., a bacterium isolated from river water used for household purposes in Boane District, Mozambique.</title>
        <authorList>
            <person name="Nicklasson M."/>
            <person name="Martin-Rodriguez A.J."/>
            <person name="Thorell K."/>
            <person name="Neves L."/>
            <person name="Mussagy A."/>
            <person name="Rydberg H.A."/>
            <person name="Hernroth B."/>
            <person name="Svensson-Stadler L."/>
            <person name="Sjoling A."/>
        </authorList>
    </citation>
    <scope>NUCLEOTIDE SEQUENCE [LARGE SCALE GENOMIC DNA]</scope>
    <source>
        <strain evidence="2 3">DB1</strain>
    </source>
</reference>
<comment type="caution">
    <text evidence="2">The sequence shown here is derived from an EMBL/GenBank/DDBJ whole genome shotgun (WGS) entry which is preliminary data.</text>
</comment>
<keyword evidence="2" id="KW-0238">DNA-binding</keyword>
<dbReference type="Proteomes" id="UP001519667">
    <property type="component" value="Unassembled WGS sequence"/>
</dbReference>
<organism evidence="2 3">
    <name type="scientific">Metapseudomonas boanensis</name>
    <dbReference type="NCBI Taxonomy" id="2822138"/>
    <lineage>
        <taxon>Bacteria</taxon>
        <taxon>Pseudomonadati</taxon>
        <taxon>Pseudomonadota</taxon>
        <taxon>Gammaproteobacteria</taxon>
        <taxon>Pseudomonadales</taxon>
        <taxon>Pseudomonadaceae</taxon>
        <taxon>Metapseudomonas</taxon>
    </lineage>
</organism>
<keyword evidence="3" id="KW-1185">Reference proteome</keyword>
<protein>
    <submittedName>
        <fullName evidence="2">Arc family DNA-binding protein</fullName>
    </submittedName>
</protein>
<sequence>MSREDPQFKLRMPIELRAQVEQAAKNSGRSLNSELVARIEGSFVGASTLEKLMPAERARELALMARAGIPDEIRRRAIEAIARAVRLGHSNAAVEVGDLHLDVGIPDADLDNLINEVTQELSAAGYKVSWDDITAICIEF</sequence>
<dbReference type="InterPro" id="IPR013321">
    <property type="entry name" value="Arc_rbn_hlx_hlx"/>
</dbReference>
<proteinExistence type="predicted"/>
<dbReference type="Gene3D" id="1.10.1220.10">
    <property type="entry name" value="Met repressor-like"/>
    <property type="match status" value="1"/>
</dbReference>